<evidence type="ECO:0000256" key="8">
    <source>
        <dbReference type="SAM" id="Coils"/>
    </source>
</evidence>
<dbReference type="InterPro" id="IPR027267">
    <property type="entry name" value="AH/BAR_dom_sf"/>
</dbReference>
<evidence type="ECO:0000256" key="1">
    <source>
        <dbReference type="ARBA" id="ARBA00004236"/>
    </source>
</evidence>
<feature type="compositionally biased region" description="Polar residues" evidence="9">
    <location>
        <begin position="488"/>
        <end position="497"/>
    </location>
</feature>
<evidence type="ECO:0000256" key="7">
    <source>
        <dbReference type="ARBA" id="ARBA00023136"/>
    </source>
</evidence>
<dbReference type="SUPFAM" id="SSF103657">
    <property type="entry name" value="BAR/IMD domain-like"/>
    <property type="match status" value="1"/>
</dbReference>
<reference evidence="11" key="1">
    <citation type="submission" date="2011-11" db="EMBL/GenBank/DDBJ databases">
        <title>Decoding the brain transcriptome of the Eastern honeybee (Apis cerana) based on pyrosequencing.</title>
        <authorList>
            <person name="Sun L."/>
            <person name="Zheng H."/>
            <person name="Wang Y."/>
            <person name="Xie X."/>
            <person name="Zhu Y."/>
            <person name="Gu W."/>
            <person name="Wang S."/>
        </authorList>
    </citation>
    <scope>NUCLEOTIDE SEQUENCE</scope>
    <source>
        <tissue evidence="11">Brain</tissue>
    </source>
</reference>
<organism evidence="11">
    <name type="scientific">Apis cerana</name>
    <name type="common">Indian honeybee</name>
    <dbReference type="NCBI Taxonomy" id="7461"/>
    <lineage>
        <taxon>Eukaryota</taxon>
        <taxon>Metazoa</taxon>
        <taxon>Ecdysozoa</taxon>
        <taxon>Arthropoda</taxon>
        <taxon>Hexapoda</taxon>
        <taxon>Insecta</taxon>
        <taxon>Pterygota</taxon>
        <taxon>Neoptera</taxon>
        <taxon>Endopterygota</taxon>
        <taxon>Hymenoptera</taxon>
        <taxon>Apocrita</taxon>
        <taxon>Aculeata</taxon>
        <taxon>Apoidea</taxon>
        <taxon>Anthophila</taxon>
        <taxon>Apidae</taxon>
        <taxon>Apis</taxon>
    </lineage>
</organism>
<dbReference type="GO" id="GO:0005886">
    <property type="term" value="C:plasma membrane"/>
    <property type="evidence" value="ECO:0007669"/>
    <property type="project" value="UniProtKB-SubCell"/>
</dbReference>
<dbReference type="AlphaFoldDB" id="V9I8C8"/>
<sequence length="622" mass="69801">MYVIYPADELLRIYESPDPRDPCNPPVLTGDRRSSCQVAVIAVNAAERATSGHEGNRARKEGRRERGHTTRRRRASKGIRGEQRVTTRTMQNSRAGAAEDPGNPLKDLTQPGLNEPLKQHNAATLKLVQTVSEFAQELGAAMESHSANVRRLVDEFRSRSGETRVDSGGMRRVWESLLRQVQSDAEAHLDLAAVLQQQLSRPTLEASFHRKVQSKKVFSHREAYEQVVSKAEEKLQRARADYKRAYAALLTVDGGSEQELKRAYYEAHNAYILQLRATNAITERYQSQCLPGLLGEIAEVYEELCGLACKCMVGISEAAAERAREQTKRYQAVAKEAQVVVPMNDLQILARNLSATATPSKKPSRRLFVAPGPPEQVSMERINQIPSLRDELAPTGTSTLPLMEDLRREYDSLTQEITRLQDALDALIRMQRKSAESNLYTKVAELQEDISMKRFALGETQLYLAAVQAQKELFGAGEAGQPDGVSSRKMSNGSTGSTKHKWLKAFKSLKTSSPTTPPSADKSVTFHNGNGLGRKNALTFLCFSSFFLSLSHFFFYWFLDKQFCLQNFVYKWKCVLINKRELLFCECFTNTEENRRCTMPFLQSSPCPGKMANVIFNGVDCH</sequence>
<dbReference type="PANTHER" id="PTHR15135">
    <property type="entry name" value="STAC"/>
    <property type="match status" value="1"/>
</dbReference>
<dbReference type="GO" id="GO:0003009">
    <property type="term" value="P:skeletal muscle contraction"/>
    <property type="evidence" value="ECO:0007669"/>
    <property type="project" value="TreeGrafter"/>
</dbReference>
<feature type="region of interest" description="Disordered" evidence="9">
    <location>
        <begin position="47"/>
        <end position="113"/>
    </location>
</feature>
<keyword evidence="6" id="KW-0863">Zinc-finger</keyword>
<evidence type="ECO:0000256" key="5">
    <source>
        <dbReference type="ARBA" id="ARBA00022737"/>
    </source>
</evidence>
<dbReference type="InterPro" id="IPR039688">
    <property type="entry name" value="STAC1/2/3"/>
</dbReference>
<keyword evidence="10" id="KW-1133">Transmembrane helix</keyword>
<evidence type="ECO:0000256" key="4">
    <source>
        <dbReference type="ARBA" id="ARBA00022490"/>
    </source>
</evidence>
<dbReference type="EMBL" id="JR036072">
    <property type="protein sequence ID" value="AEY56907.1"/>
    <property type="molecule type" value="mRNA"/>
</dbReference>
<dbReference type="PANTHER" id="PTHR15135:SF7">
    <property type="entry name" value="STAC-LIKE, ISOFORM J"/>
    <property type="match status" value="1"/>
</dbReference>
<dbReference type="GO" id="GO:0008270">
    <property type="term" value="F:zinc ion binding"/>
    <property type="evidence" value="ECO:0007669"/>
    <property type="project" value="UniProtKB-KW"/>
</dbReference>
<evidence type="ECO:0000256" key="2">
    <source>
        <dbReference type="ARBA" id="ARBA00004496"/>
    </source>
</evidence>
<comment type="subcellular location">
    <subcellularLocation>
        <location evidence="1">Cell membrane</location>
    </subcellularLocation>
    <subcellularLocation>
        <location evidence="2">Cytoplasm</location>
    </subcellularLocation>
</comment>
<feature type="coiled-coil region" evidence="8">
    <location>
        <begin position="403"/>
        <end position="430"/>
    </location>
</feature>
<keyword evidence="4" id="KW-0963">Cytoplasm</keyword>
<evidence type="ECO:0000256" key="3">
    <source>
        <dbReference type="ARBA" id="ARBA00022475"/>
    </source>
</evidence>
<keyword evidence="6" id="KW-0479">Metal-binding</keyword>
<dbReference type="GO" id="GO:1903078">
    <property type="term" value="P:positive regulation of protein localization to plasma membrane"/>
    <property type="evidence" value="ECO:0007669"/>
    <property type="project" value="TreeGrafter"/>
</dbReference>
<keyword evidence="3" id="KW-1003">Cell membrane</keyword>
<keyword evidence="6" id="KW-0862">Zinc</keyword>
<evidence type="ECO:0000313" key="11">
    <source>
        <dbReference type="EMBL" id="AEY56907.1"/>
    </source>
</evidence>
<keyword evidence="10" id="KW-0812">Transmembrane</keyword>
<accession>V9I8C8</accession>
<dbReference type="GO" id="GO:0005737">
    <property type="term" value="C:cytoplasm"/>
    <property type="evidence" value="ECO:0007669"/>
    <property type="project" value="UniProtKB-SubCell"/>
</dbReference>
<gene>
    <name evidence="11" type="ORF">ACCB00085.1</name>
</gene>
<evidence type="ECO:0000256" key="10">
    <source>
        <dbReference type="SAM" id="Phobius"/>
    </source>
</evidence>
<feature type="compositionally biased region" description="Basic and acidic residues" evidence="9">
    <location>
        <begin position="50"/>
        <end position="68"/>
    </location>
</feature>
<feature type="transmembrane region" description="Helical" evidence="10">
    <location>
        <begin position="537"/>
        <end position="559"/>
    </location>
</feature>
<proteinExistence type="evidence at transcript level"/>
<evidence type="ECO:0000256" key="6">
    <source>
        <dbReference type="ARBA" id="ARBA00022771"/>
    </source>
</evidence>
<name>V9I8C8_APICE</name>
<feature type="region of interest" description="Disordered" evidence="9">
    <location>
        <begin position="478"/>
        <end position="498"/>
    </location>
</feature>
<keyword evidence="5" id="KW-0677">Repeat</keyword>
<keyword evidence="8" id="KW-0175">Coiled coil</keyword>
<dbReference type="Gene3D" id="1.20.1270.60">
    <property type="entry name" value="Arfaptin homology (AH) domain/BAR domain"/>
    <property type="match status" value="1"/>
</dbReference>
<feature type="coiled-coil region" evidence="8">
    <location>
        <begin position="221"/>
        <end position="248"/>
    </location>
</feature>
<keyword evidence="7 10" id="KW-0472">Membrane</keyword>
<protein>
    <submittedName>
        <fullName evidence="11">Uncharacterized protein</fullName>
    </submittedName>
</protein>
<evidence type="ECO:0000256" key="9">
    <source>
        <dbReference type="SAM" id="MobiDB-lite"/>
    </source>
</evidence>